<feature type="transmembrane region" description="Helical" evidence="1">
    <location>
        <begin position="40"/>
        <end position="62"/>
    </location>
</feature>
<feature type="transmembrane region" description="Helical" evidence="1">
    <location>
        <begin position="220"/>
        <end position="241"/>
    </location>
</feature>
<sequence>MLRGVAIAQFAFIVALWIATFFTIFLIFRKRPLSSLFKSSPTMSIIFVFIVILGAHQTLHYILWILFISQLWPNPGIVKVELVLGVSSISLQTAYDFFTIVLFLQRLAMIVDPIGKQQKIVNRLLYSTATLASVLVFIYLVFVYSKVIDFGTVEIAEDCYALTCTKPFQEERAALDVRTALTIANVLVGAVFTCTLLGTRVLQRAKPTKTLVKINQVTRFLFLARLFSELIPLIVDTLFVMQTGISIGYYIGAFGAIGATLEIFGFVLVYYFVFSGTTRTVPRYECIRRRTKAFFLATLISGNVQAQQYCSVEIVVMQLAVAIAEFTFLIFLWAATLLILFLIFRRRIVHTKFLGSIDTVFGVISISNQSFYDIFTIVLFIQRIAIIVDPSKNRRNLNRFLYTVATLSSSSLCLYMAIAYSKVIDFTADEVPEGCYTLTCTTPFRLERVALNARTVLSIANVLVGIVFLVIILSRKTLIKTNVAKVNGITRVLFFTKLFLEVIPLIVDSLFISQTGVSIGFYIGAFGAIGCTIEAFCFVFVYYIVFKPRGKTTSSRATTQ</sequence>
<evidence type="ECO:0000313" key="2">
    <source>
        <dbReference type="Proteomes" id="UP000095287"/>
    </source>
</evidence>
<feature type="transmembrane region" description="Helical" evidence="1">
    <location>
        <begin position="82"/>
        <end position="104"/>
    </location>
</feature>
<proteinExistence type="predicted"/>
<feature type="transmembrane region" description="Helical" evidence="1">
    <location>
        <begin position="494"/>
        <end position="513"/>
    </location>
</feature>
<feature type="transmembrane region" description="Helical" evidence="1">
    <location>
        <begin position="247"/>
        <end position="273"/>
    </location>
</feature>
<keyword evidence="2" id="KW-1185">Reference proteome</keyword>
<reference evidence="3" key="1">
    <citation type="submission" date="2016-11" db="UniProtKB">
        <authorList>
            <consortium name="WormBaseParasite"/>
        </authorList>
    </citation>
    <scope>IDENTIFICATION</scope>
</reference>
<feature type="transmembrane region" description="Helical" evidence="1">
    <location>
        <begin position="124"/>
        <end position="144"/>
    </location>
</feature>
<feature type="transmembrane region" description="Helical" evidence="1">
    <location>
        <begin position="455"/>
        <end position="473"/>
    </location>
</feature>
<evidence type="ECO:0000256" key="1">
    <source>
        <dbReference type="SAM" id="Phobius"/>
    </source>
</evidence>
<keyword evidence="1" id="KW-0812">Transmembrane</keyword>
<keyword evidence="1" id="KW-0472">Membrane</keyword>
<protein>
    <submittedName>
        <fullName evidence="3">G protein-coupled receptor</fullName>
    </submittedName>
</protein>
<feature type="transmembrane region" description="Helical" evidence="1">
    <location>
        <begin position="293"/>
        <end position="309"/>
    </location>
</feature>
<feature type="transmembrane region" description="Helical" evidence="1">
    <location>
        <begin position="519"/>
        <end position="546"/>
    </location>
</feature>
<dbReference type="WBParaSite" id="L893_g12822.t1">
    <property type="protein sequence ID" value="L893_g12822.t1"/>
    <property type="gene ID" value="L893_g12822"/>
</dbReference>
<organism evidence="2 3">
    <name type="scientific">Steinernema glaseri</name>
    <dbReference type="NCBI Taxonomy" id="37863"/>
    <lineage>
        <taxon>Eukaryota</taxon>
        <taxon>Metazoa</taxon>
        <taxon>Ecdysozoa</taxon>
        <taxon>Nematoda</taxon>
        <taxon>Chromadorea</taxon>
        <taxon>Rhabditida</taxon>
        <taxon>Tylenchina</taxon>
        <taxon>Panagrolaimomorpha</taxon>
        <taxon>Strongyloidoidea</taxon>
        <taxon>Steinernematidae</taxon>
        <taxon>Steinernema</taxon>
    </lineage>
</organism>
<feature type="transmembrane region" description="Helical" evidence="1">
    <location>
        <begin position="400"/>
        <end position="420"/>
    </location>
</feature>
<dbReference type="Proteomes" id="UP000095287">
    <property type="component" value="Unplaced"/>
</dbReference>
<feature type="transmembrane region" description="Helical" evidence="1">
    <location>
        <begin position="6"/>
        <end position="28"/>
    </location>
</feature>
<accession>A0A1I7Y534</accession>
<name>A0A1I7Y534_9BILA</name>
<feature type="transmembrane region" description="Helical" evidence="1">
    <location>
        <begin position="180"/>
        <end position="199"/>
    </location>
</feature>
<feature type="transmembrane region" description="Helical" evidence="1">
    <location>
        <begin position="315"/>
        <end position="344"/>
    </location>
</feature>
<dbReference type="AlphaFoldDB" id="A0A1I7Y534"/>
<evidence type="ECO:0000313" key="3">
    <source>
        <dbReference type="WBParaSite" id="L893_g12822.t1"/>
    </source>
</evidence>
<keyword evidence="1" id="KW-1133">Transmembrane helix</keyword>